<gene>
    <name evidence="1" type="ORF">Cpap_1937</name>
</gene>
<evidence type="ECO:0008006" key="3">
    <source>
        <dbReference type="Google" id="ProtNLM"/>
    </source>
</evidence>
<comment type="caution">
    <text evidence="1">The sequence shown here is derived from an EMBL/GenBank/DDBJ whole genome shotgun (WGS) entry which is preliminary data.</text>
</comment>
<proteinExistence type="predicted"/>
<dbReference type="SUPFAM" id="SSF54637">
    <property type="entry name" value="Thioesterase/thiol ester dehydrase-isomerase"/>
    <property type="match status" value="1"/>
</dbReference>
<keyword evidence="2" id="KW-1185">Reference proteome</keyword>
<dbReference type="InterPro" id="IPR029069">
    <property type="entry name" value="HotDog_dom_sf"/>
</dbReference>
<accession>F1TDQ8</accession>
<dbReference type="EMBL" id="ACXX02000008">
    <property type="protein sequence ID" value="EGD47354.1"/>
    <property type="molecule type" value="Genomic_DNA"/>
</dbReference>
<dbReference type="Proteomes" id="UP000003860">
    <property type="component" value="Unassembled WGS sequence"/>
</dbReference>
<dbReference type="AlphaFoldDB" id="F1TDQ8"/>
<evidence type="ECO:0000313" key="2">
    <source>
        <dbReference type="Proteomes" id="UP000003860"/>
    </source>
</evidence>
<protein>
    <recommendedName>
        <fullName evidence="3">Beta-hydroxyacyl-(Acyl-carrier-protein) dehydratase FabA/FabZ</fullName>
    </recommendedName>
</protein>
<dbReference type="CDD" id="cd03440">
    <property type="entry name" value="hot_dog"/>
    <property type="match status" value="1"/>
</dbReference>
<sequence length="157" mass="18029">MNYMNMVKFTNVSLEESTAVIYFQEREEIFKAENDCLNIVPYFVLIEAIFQTAGRVAREYSNNLYGGIIASFSDFCFSRPIFTDEMLTIKAKILSYNEKAKVFYFQVSLYGEDDVVLPNGIILIKQEKSISSEYLNSSINKSVELNIKELGYISTIK</sequence>
<name>F1TDQ8_9FIRM</name>
<dbReference type="RefSeq" id="WP_004619772.1">
    <property type="nucleotide sequence ID" value="NZ_ACXX02000008.1"/>
</dbReference>
<evidence type="ECO:0000313" key="1">
    <source>
        <dbReference type="EMBL" id="EGD47354.1"/>
    </source>
</evidence>
<organism evidence="1 2">
    <name type="scientific">Ruminiclostridium papyrosolvens DSM 2782</name>
    <dbReference type="NCBI Taxonomy" id="588581"/>
    <lineage>
        <taxon>Bacteria</taxon>
        <taxon>Bacillati</taxon>
        <taxon>Bacillota</taxon>
        <taxon>Clostridia</taxon>
        <taxon>Eubacteriales</taxon>
        <taxon>Oscillospiraceae</taxon>
        <taxon>Ruminiclostridium</taxon>
    </lineage>
</organism>
<reference evidence="1" key="1">
    <citation type="submission" date="2009-07" db="EMBL/GenBank/DDBJ databases">
        <authorList>
            <consortium name="US DOE Joint Genome Institute (JGI-PGF)"/>
            <person name="Lucas S."/>
            <person name="Copeland A."/>
            <person name="Lapidus A."/>
            <person name="Glavina del Rio T."/>
            <person name="Tice H."/>
            <person name="Bruce D."/>
            <person name="Goodwin L."/>
            <person name="Pitluck S."/>
            <person name="Larimer F."/>
            <person name="Land M.L."/>
            <person name="Mouttaki H."/>
            <person name="He Z."/>
            <person name="Zhou J."/>
            <person name="Hemme C.L."/>
        </authorList>
    </citation>
    <scope>NUCLEOTIDE SEQUENCE</scope>
    <source>
        <strain evidence="1">DSM 2782</strain>
    </source>
</reference>
<reference evidence="1" key="2">
    <citation type="submission" date="2011-01" db="EMBL/GenBank/DDBJ databases">
        <title>The Non-contiguous Finished genome of Clostridium papyrosolvens.</title>
        <authorList>
            <person name="Lucas S."/>
            <person name="Copeland A."/>
            <person name="Lapidus A."/>
            <person name="Cheng J.-F."/>
            <person name="Goodwin L."/>
            <person name="Pitluck S."/>
            <person name="Misra M."/>
            <person name="Chertkov O."/>
            <person name="Detter J.C."/>
            <person name="Han C."/>
            <person name="Tapia R."/>
            <person name="Land M."/>
            <person name="Hauser L."/>
            <person name="Kyrpides N."/>
            <person name="Ivanova N."/>
            <person name="Pagani I."/>
            <person name="Mouttaki H."/>
            <person name="He Z."/>
            <person name="Zhou J."/>
            <person name="Hemme C.L."/>
            <person name="Woyke T."/>
        </authorList>
    </citation>
    <scope>NUCLEOTIDE SEQUENCE [LARGE SCALE GENOMIC DNA]</scope>
    <source>
        <strain evidence="1">DSM 2782</strain>
    </source>
</reference>
<dbReference type="STRING" id="588581.Cpap_1937"/>
<dbReference type="Gene3D" id="3.10.129.10">
    <property type="entry name" value="Hotdog Thioesterase"/>
    <property type="match status" value="1"/>
</dbReference>